<organism evidence="4 5">
    <name type="scientific">Halanaerobium saccharolyticum</name>
    <dbReference type="NCBI Taxonomy" id="43595"/>
    <lineage>
        <taxon>Bacteria</taxon>
        <taxon>Bacillati</taxon>
        <taxon>Bacillota</taxon>
        <taxon>Clostridia</taxon>
        <taxon>Halanaerobiales</taxon>
        <taxon>Halanaerobiaceae</taxon>
        <taxon>Halanaerobium</taxon>
    </lineage>
</organism>
<accession>A0A2T5RL49</accession>
<gene>
    <name evidence="4" type="ORF">C8C76_10978</name>
</gene>
<sequence length="174" mass="20657">MNNLKIKEVSIDDLKELKNICEKTFYQTFSNQNTEEDMENYLKNNFSLQKLESEIKDNYSKYYLVQVEGETAAYMKVNFDQAQTESGYENTLEIQRIYVLQKYQGQHIGQLLMDRAQETAETNSLDYLWLGVWEENEKAIGFYEKQGFEKFDSHIFKLGEDEQTDILMRLPLHN</sequence>
<name>A0A2T5RL49_9FIRM</name>
<dbReference type="PANTHER" id="PTHR43420:SF47">
    <property type="entry name" value="N-ACETYLTRANSFERASE DOMAIN-CONTAINING PROTEIN"/>
    <property type="match status" value="1"/>
</dbReference>
<dbReference type="Gene3D" id="3.40.630.30">
    <property type="match status" value="1"/>
</dbReference>
<dbReference type="AlphaFoldDB" id="A0A2T5RL49"/>
<dbReference type="GO" id="GO:0016747">
    <property type="term" value="F:acyltransferase activity, transferring groups other than amino-acyl groups"/>
    <property type="evidence" value="ECO:0007669"/>
    <property type="project" value="InterPro"/>
</dbReference>
<comment type="caution">
    <text evidence="4">The sequence shown here is derived from an EMBL/GenBank/DDBJ whole genome shotgun (WGS) entry which is preliminary data.</text>
</comment>
<dbReference type="PROSITE" id="PS51186">
    <property type="entry name" value="GNAT"/>
    <property type="match status" value="1"/>
</dbReference>
<protein>
    <recommendedName>
        <fullName evidence="3">N-acetyltransferase domain-containing protein</fullName>
    </recommendedName>
</protein>
<dbReference type="RefSeq" id="WP_108139458.1">
    <property type="nucleotide sequence ID" value="NZ_QAXS01000009.1"/>
</dbReference>
<keyword evidence="1" id="KW-0808">Transferase</keyword>
<evidence type="ECO:0000259" key="3">
    <source>
        <dbReference type="PROSITE" id="PS51186"/>
    </source>
</evidence>
<reference evidence="4 5" key="1">
    <citation type="submission" date="2018-04" db="EMBL/GenBank/DDBJ databases">
        <title>Subsurface microbial communities from deep shales in Ohio and West Virginia, USA.</title>
        <authorList>
            <person name="Wrighton K."/>
        </authorList>
    </citation>
    <scope>NUCLEOTIDE SEQUENCE [LARGE SCALE GENOMIC DNA]</scope>
    <source>
        <strain evidence="4 5">WC1</strain>
    </source>
</reference>
<dbReference type="InterPro" id="IPR016181">
    <property type="entry name" value="Acyl_CoA_acyltransferase"/>
</dbReference>
<evidence type="ECO:0000313" key="4">
    <source>
        <dbReference type="EMBL" id="PTV99854.1"/>
    </source>
</evidence>
<dbReference type="Proteomes" id="UP000244089">
    <property type="component" value="Unassembled WGS sequence"/>
</dbReference>
<evidence type="ECO:0000313" key="5">
    <source>
        <dbReference type="Proteomes" id="UP000244089"/>
    </source>
</evidence>
<proteinExistence type="predicted"/>
<dbReference type="SUPFAM" id="SSF55729">
    <property type="entry name" value="Acyl-CoA N-acyltransferases (Nat)"/>
    <property type="match status" value="1"/>
</dbReference>
<dbReference type="Pfam" id="PF00583">
    <property type="entry name" value="Acetyltransf_1"/>
    <property type="match status" value="1"/>
</dbReference>
<feature type="domain" description="N-acetyltransferase" evidence="3">
    <location>
        <begin position="4"/>
        <end position="173"/>
    </location>
</feature>
<evidence type="ECO:0000256" key="2">
    <source>
        <dbReference type="ARBA" id="ARBA00023315"/>
    </source>
</evidence>
<dbReference type="PANTHER" id="PTHR43420">
    <property type="entry name" value="ACETYLTRANSFERASE"/>
    <property type="match status" value="1"/>
</dbReference>
<evidence type="ECO:0000256" key="1">
    <source>
        <dbReference type="ARBA" id="ARBA00022679"/>
    </source>
</evidence>
<keyword evidence="2" id="KW-0012">Acyltransferase</keyword>
<dbReference type="OrthoDB" id="7205533at2"/>
<dbReference type="InterPro" id="IPR000182">
    <property type="entry name" value="GNAT_dom"/>
</dbReference>
<dbReference type="EMBL" id="QAXS01000009">
    <property type="protein sequence ID" value="PTV99854.1"/>
    <property type="molecule type" value="Genomic_DNA"/>
</dbReference>
<dbReference type="CDD" id="cd04301">
    <property type="entry name" value="NAT_SF"/>
    <property type="match status" value="1"/>
</dbReference>
<dbReference type="InterPro" id="IPR050680">
    <property type="entry name" value="YpeA/RimI_acetyltransf"/>
</dbReference>